<dbReference type="AlphaFoldDB" id="A0A383B975"/>
<name>A0A383B975_9ZZZZ</name>
<evidence type="ECO:0000313" key="1">
    <source>
        <dbReference type="EMBL" id="SVE16340.1"/>
    </source>
</evidence>
<feature type="non-terminal residue" evidence="1">
    <location>
        <position position="163"/>
    </location>
</feature>
<protein>
    <recommendedName>
        <fullName evidence="2">Bacteriophage Mu GpT domain-containing protein</fullName>
    </recommendedName>
</protein>
<reference evidence="1" key="1">
    <citation type="submission" date="2018-05" db="EMBL/GenBank/DDBJ databases">
        <authorList>
            <person name="Lanie J.A."/>
            <person name="Ng W.-L."/>
            <person name="Kazmierczak K.M."/>
            <person name="Andrzejewski T.M."/>
            <person name="Davidsen T.M."/>
            <person name="Wayne K.J."/>
            <person name="Tettelin H."/>
            <person name="Glass J.I."/>
            <person name="Rusch D."/>
            <person name="Podicherti R."/>
            <person name="Tsui H.-C.T."/>
            <person name="Winkler M.E."/>
        </authorList>
    </citation>
    <scope>NUCLEOTIDE SEQUENCE</scope>
</reference>
<proteinExistence type="predicted"/>
<organism evidence="1">
    <name type="scientific">marine metagenome</name>
    <dbReference type="NCBI Taxonomy" id="408172"/>
    <lineage>
        <taxon>unclassified sequences</taxon>
        <taxon>metagenomes</taxon>
        <taxon>ecological metagenomes</taxon>
    </lineage>
</organism>
<dbReference type="EMBL" id="UINC01198399">
    <property type="protein sequence ID" value="SVE16340.1"/>
    <property type="molecule type" value="Genomic_DNA"/>
</dbReference>
<gene>
    <name evidence="1" type="ORF">METZ01_LOCUS469194</name>
</gene>
<sequence>MAISRGQLVKELEPGLNALFGLEYKNYASEHAEIFDTENSDRAFEEEVMLSGFANAQVKAEGQGVVFDSANETFTARYTHETIALAFAITEEAIEDNLYDRISSRYTKALARSMANAKQVKAANVLNRAFNSSYTGGDSKELCATDHAIVAGTEQNELTTAAD</sequence>
<accession>A0A383B975</accession>
<evidence type="ECO:0008006" key="2">
    <source>
        <dbReference type="Google" id="ProtNLM"/>
    </source>
</evidence>